<keyword evidence="4 6" id="KW-0472">Membrane</keyword>
<evidence type="ECO:0000256" key="6">
    <source>
        <dbReference type="SAM" id="Phobius"/>
    </source>
</evidence>
<keyword evidence="8" id="KW-1185">Reference proteome</keyword>
<comment type="subcellular location">
    <subcellularLocation>
        <location evidence="1">Membrane</location>
        <topology evidence="1">Multi-pass membrane protein</topology>
    </subcellularLocation>
</comment>
<feature type="transmembrane region" description="Helical" evidence="6">
    <location>
        <begin position="28"/>
        <end position="48"/>
    </location>
</feature>
<feature type="region of interest" description="Disordered" evidence="5">
    <location>
        <begin position="132"/>
        <end position="178"/>
    </location>
</feature>
<evidence type="ECO:0000256" key="1">
    <source>
        <dbReference type="ARBA" id="ARBA00004141"/>
    </source>
</evidence>
<evidence type="ECO:0000313" key="7">
    <source>
        <dbReference type="EMBL" id="KAF4610752.1"/>
    </source>
</evidence>
<evidence type="ECO:0000313" key="8">
    <source>
        <dbReference type="Proteomes" id="UP000521872"/>
    </source>
</evidence>
<feature type="transmembrane region" description="Helical" evidence="6">
    <location>
        <begin position="283"/>
        <end position="306"/>
    </location>
</feature>
<dbReference type="GO" id="GO:0005385">
    <property type="term" value="F:zinc ion transmembrane transporter activity"/>
    <property type="evidence" value="ECO:0007669"/>
    <property type="project" value="TreeGrafter"/>
</dbReference>
<feature type="compositionally biased region" description="Polar residues" evidence="5">
    <location>
        <begin position="357"/>
        <end position="367"/>
    </location>
</feature>
<gene>
    <name evidence="7" type="ORF">D9613_006671</name>
</gene>
<feature type="transmembrane region" description="Helical" evidence="6">
    <location>
        <begin position="451"/>
        <end position="468"/>
    </location>
</feature>
<feature type="compositionally biased region" description="Pro residues" evidence="5">
    <location>
        <begin position="135"/>
        <end position="147"/>
    </location>
</feature>
<organism evidence="7 8">
    <name type="scientific">Agrocybe pediades</name>
    <dbReference type="NCBI Taxonomy" id="84607"/>
    <lineage>
        <taxon>Eukaryota</taxon>
        <taxon>Fungi</taxon>
        <taxon>Dikarya</taxon>
        <taxon>Basidiomycota</taxon>
        <taxon>Agaricomycotina</taxon>
        <taxon>Agaricomycetes</taxon>
        <taxon>Agaricomycetidae</taxon>
        <taxon>Agaricales</taxon>
        <taxon>Agaricineae</taxon>
        <taxon>Strophariaceae</taxon>
        <taxon>Agrocybe</taxon>
    </lineage>
</organism>
<name>A0A8H4VIG2_9AGAR</name>
<dbReference type="InterPro" id="IPR003689">
    <property type="entry name" value="ZIP"/>
</dbReference>
<feature type="transmembrane region" description="Helical" evidence="6">
    <location>
        <begin position="312"/>
        <end position="336"/>
    </location>
</feature>
<keyword evidence="2 6" id="KW-0812">Transmembrane</keyword>
<feature type="transmembrane region" description="Helical" evidence="6">
    <location>
        <begin position="420"/>
        <end position="439"/>
    </location>
</feature>
<feature type="compositionally biased region" description="Basic and acidic residues" evidence="5">
    <location>
        <begin position="493"/>
        <end position="503"/>
    </location>
</feature>
<dbReference type="EMBL" id="JAACJL010000058">
    <property type="protein sequence ID" value="KAF4610752.1"/>
    <property type="molecule type" value="Genomic_DNA"/>
</dbReference>
<keyword evidence="3 6" id="KW-1133">Transmembrane helix</keyword>
<protein>
    <recommendedName>
        <fullName evidence="9">Zinc/iron permease</fullName>
    </recommendedName>
</protein>
<feature type="compositionally biased region" description="Low complexity" evidence="5">
    <location>
        <begin position="375"/>
        <end position="392"/>
    </location>
</feature>
<accession>A0A8H4VIG2</accession>
<dbReference type="AlphaFoldDB" id="A0A8H4VIG2"/>
<comment type="caution">
    <text evidence="7">The sequence shown here is derived from an EMBL/GenBank/DDBJ whole genome shotgun (WGS) entry which is preliminary data.</text>
</comment>
<evidence type="ECO:0000256" key="4">
    <source>
        <dbReference type="ARBA" id="ARBA00023136"/>
    </source>
</evidence>
<proteinExistence type="predicted"/>
<reference evidence="7 8" key="1">
    <citation type="submission" date="2019-12" db="EMBL/GenBank/DDBJ databases">
        <authorList>
            <person name="Floudas D."/>
            <person name="Bentzer J."/>
            <person name="Ahren D."/>
            <person name="Johansson T."/>
            <person name="Persson P."/>
            <person name="Tunlid A."/>
        </authorList>
    </citation>
    <scope>NUCLEOTIDE SEQUENCE [LARGE SCALE GENOMIC DNA]</scope>
    <source>
        <strain evidence="7 8">CBS 102.39</strain>
    </source>
</reference>
<dbReference type="Proteomes" id="UP000521872">
    <property type="component" value="Unassembled WGS sequence"/>
</dbReference>
<feature type="region of interest" description="Disordered" evidence="5">
    <location>
        <begin position="340"/>
        <end position="392"/>
    </location>
</feature>
<dbReference type="PANTHER" id="PTHR11040:SF44">
    <property type="entry name" value="PROTEIN ZNTC-RELATED"/>
    <property type="match status" value="1"/>
</dbReference>
<evidence type="ECO:0000256" key="3">
    <source>
        <dbReference type="ARBA" id="ARBA00022989"/>
    </source>
</evidence>
<feature type="transmembrane region" description="Helical" evidence="6">
    <location>
        <begin position="101"/>
        <end position="122"/>
    </location>
</feature>
<feature type="compositionally biased region" description="Polar residues" evidence="5">
    <location>
        <begin position="152"/>
        <end position="162"/>
    </location>
</feature>
<dbReference type="Pfam" id="PF02535">
    <property type="entry name" value="Zip"/>
    <property type="match status" value="2"/>
</dbReference>
<dbReference type="PANTHER" id="PTHR11040">
    <property type="entry name" value="ZINC/IRON TRANSPORTER"/>
    <property type="match status" value="1"/>
</dbReference>
<evidence type="ECO:0000256" key="5">
    <source>
        <dbReference type="SAM" id="MobiDB-lite"/>
    </source>
</evidence>
<feature type="transmembrane region" description="Helical" evidence="6">
    <location>
        <begin position="60"/>
        <end position="81"/>
    </location>
</feature>
<feature type="transmembrane region" description="Helical" evidence="6">
    <location>
        <begin position="535"/>
        <end position="554"/>
    </location>
</feature>
<evidence type="ECO:0000256" key="2">
    <source>
        <dbReference type="ARBA" id="ARBA00022692"/>
    </source>
</evidence>
<sequence length="555" mass="60592">MPHLDFGMPMTTYGFATTATMFDGDEPLIPVMLSILFASLFAVSFPTVSKQVPFLRIPGIVFFIGKHFGTGVILATAFIHLLDDAFRSLQNDQVTERYGKLGKYIGSIILLSLLSIFLVEYISTSFVEHLQDNPSAPPTPATSPPRSPISAQANASTPQANPLPTIDENTPLLHPTLIKTPSAPVLPVQKRSETIPVIATQLHHHYHPHPQLPAVPIEVLTNSPRICRLAIAHDHLHGHHGCKPHSRDVEQQEQIRHHGEEDIAHEHMHEQEQRPKIGRRRQVVGLLVLQLGIMIHSLVIGLTLSVTTGSDFTSLTTAIIFHQVFEGLSLGIRIAALPPAHKHKHDHGHKQDGSGRIPQSTEQSHGNLPSPSPTPTSGGSSPSSVRSESQSPRRARNSLIGIWKKFWCWMKQVEWLKPTMTILFGVTTPFGMGLGMILWKRQGAGEDAPMLLIQGVMSAISAGMLIYASTVEMIAGDFVFGDVEGHHHHHHHEHEGHGPEHESGSAGGDATGDAEARKDQQQAQKKLKTTVYKRALALLSLFAGSGAMVLVGLGE</sequence>
<evidence type="ECO:0008006" key="9">
    <source>
        <dbReference type="Google" id="ProtNLM"/>
    </source>
</evidence>
<feature type="region of interest" description="Disordered" evidence="5">
    <location>
        <begin position="486"/>
        <end position="522"/>
    </location>
</feature>
<dbReference type="GO" id="GO:0005886">
    <property type="term" value="C:plasma membrane"/>
    <property type="evidence" value="ECO:0007669"/>
    <property type="project" value="TreeGrafter"/>
</dbReference>